<keyword evidence="3" id="KW-0813">Transport</keyword>
<dbReference type="GO" id="GO:0015144">
    <property type="term" value="F:carbohydrate transmembrane transporter activity"/>
    <property type="evidence" value="ECO:0007669"/>
    <property type="project" value="InterPro"/>
</dbReference>
<proteinExistence type="inferred from homology"/>
<keyword evidence="9" id="KW-1185">Reference proteome</keyword>
<dbReference type="PANTHER" id="PTHR23500">
    <property type="entry name" value="SOLUTE CARRIER FAMILY 2, FACILITATED GLUCOSE TRANSPORTER"/>
    <property type="match status" value="1"/>
</dbReference>
<evidence type="ECO:0000256" key="7">
    <source>
        <dbReference type="SAM" id="Phobius"/>
    </source>
</evidence>
<keyword evidence="5 7" id="KW-1133">Transmembrane helix</keyword>
<keyword evidence="4 7" id="KW-0812">Transmembrane</keyword>
<reference evidence="8 9" key="1">
    <citation type="journal article" date="2022" name="G3 (Bethesda)">
        <title>Whole-genome sequence and methylome profiling of the almond [Prunus dulcis (Mill.) D.A. Webb] cultivar 'Nonpareil'.</title>
        <authorList>
            <person name="D'Amico-Willman K.M."/>
            <person name="Ouma W.Z."/>
            <person name="Meulia T."/>
            <person name="Sideli G.M."/>
            <person name="Gradziel T.M."/>
            <person name="Fresnedo-Ramirez J."/>
        </authorList>
    </citation>
    <scope>NUCLEOTIDE SEQUENCE [LARGE SCALE GENOMIC DNA]</scope>
    <source>
        <strain evidence="8">Clone GOH B32 T37-40</strain>
    </source>
</reference>
<evidence type="ECO:0000313" key="8">
    <source>
        <dbReference type="EMBL" id="KAI5349795.1"/>
    </source>
</evidence>
<comment type="similarity">
    <text evidence="2">Belongs to the major facilitator superfamily. Sugar transporter (TC 2.A.1.1) family.</text>
</comment>
<dbReference type="InterPro" id="IPR036259">
    <property type="entry name" value="MFS_trans_sf"/>
</dbReference>
<comment type="subcellular location">
    <subcellularLocation>
        <location evidence="1">Membrane</location>
    </subcellularLocation>
</comment>
<dbReference type="Proteomes" id="UP001054821">
    <property type="component" value="Chromosome 1"/>
</dbReference>
<evidence type="ECO:0000313" key="9">
    <source>
        <dbReference type="Proteomes" id="UP001054821"/>
    </source>
</evidence>
<comment type="caution">
    <text evidence="8">The sequence shown here is derived from an EMBL/GenBank/DDBJ whole genome shotgun (WGS) entry which is preliminary data.</text>
</comment>
<accession>A0AAD4ZKX9</accession>
<evidence type="ECO:0000256" key="1">
    <source>
        <dbReference type="ARBA" id="ARBA00004370"/>
    </source>
</evidence>
<dbReference type="Pfam" id="PF00083">
    <property type="entry name" value="Sugar_tr"/>
    <property type="match status" value="1"/>
</dbReference>
<evidence type="ECO:0000256" key="4">
    <source>
        <dbReference type="ARBA" id="ARBA00022692"/>
    </source>
</evidence>
<dbReference type="InterPro" id="IPR005828">
    <property type="entry name" value="MFS_sugar_transport-like"/>
</dbReference>
<dbReference type="Gene3D" id="1.20.1250.20">
    <property type="entry name" value="MFS general substrate transporter like domains"/>
    <property type="match status" value="1"/>
</dbReference>
<name>A0AAD4ZKX9_PRUDU</name>
<organism evidence="8 9">
    <name type="scientific">Prunus dulcis</name>
    <name type="common">Almond</name>
    <name type="synonym">Amygdalus dulcis</name>
    <dbReference type="NCBI Taxonomy" id="3755"/>
    <lineage>
        <taxon>Eukaryota</taxon>
        <taxon>Viridiplantae</taxon>
        <taxon>Streptophyta</taxon>
        <taxon>Embryophyta</taxon>
        <taxon>Tracheophyta</taxon>
        <taxon>Spermatophyta</taxon>
        <taxon>Magnoliopsida</taxon>
        <taxon>eudicotyledons</taxon>
        <taxon>Gunneridae</taxon>
        <taxon>Pentapetalae</taxon>
        <taxon>rosids</taxon>
        <taxon>fabids</taxon>
        <taxon>Rosales</taxon>
        <taxon>Rosaceae</taxon>
        <taxon>Amygdaloideae</taxon>
        <taxon>Amygdaleae</taxon>
        <taxon>Prunus</taxon>
    </lineage>
</organism>
<evidence type="ECO:0000256" key="3">
    <source>
        <dbReference type="ARBA" id="ARBA00022448"/>
    </source>
</evidence>
<dbReference type="GO" id="GO:0016020">
    <property type="term" value="C:membrane"/>
    <property type="evidence" value="ECO:0007669"/>
    <property type="project" value="UniProtKB-SubCell"/>
</dbReference>
<evidence type="ECO:0000256" key="6">
    <source>
        <dbReference type="ARBA" id="ARBA00023136"/>
    </source>
</evidence>
<sequence length="110" mass="11877">MFGYDVGISGGVTSMPEFLREFFPTVYKKNSQPGLESNYSNMINYGTSKMSGPNGWRISLGLAAIPALLLTMGSLIVTDTPNSLIAREISLSAETGLNWSLQSACRFSSN</sequence>
<dbReference type="PANTHER" id="PTHR23500:SF531">
    <property type="entry name" value="MAJOR FACILITATOR, SUGAR TRANSPORTER, MAJOR FACILITATOR SUPERFAMILY-RELATED"/>
    <property type="match status" value="1"/>
</dbReference>
<evidence type="ECO:0000256" key="2">
    <source>
        <dbReference type="ARBA" id="ARBA00010992"/>
    </source>
</evidence>
<keyword evidence="6 7" id="KW-0472">Membrane</keyword>
<dbReference type="EMBL" id="JAJFAZ020000001">
    <property type="protein sequence ID" value="KAI5349795.1"/>
    <property type="molecule type" value="Genomic_DNA"/>
</dbReference>
<protein>
    <submittedName>
        <fullName evidence="8">Uncharacterized protein</fullName>
    </submittedName>
</protein>
<evidence type="ECO:0000256" key="5">
    <source>
        <dbReference type="ARBA" id="ARBA00022989"/>
    </source>
</evidence>
<dbReference type="AlphaFoldDB" id="A0AAD4ZKX9"/>
<feature type="transmembrane region" description="Helical" evidence="7">
    <location>
        <begin position="58"/>
        <end position="77"/>
    </location>
</feature>
<gene>
    <name evidence="8" type="ORF">L3X38_002684</name>
</gene>
<dbReference type="InterPro" id="IPR045262">
    <property type="entry name" value="STP/PLT_plant"/>
</dbReference>